<evidence type="ECO:0000256" key="5">
    <source>
        <dbReference type="RuleBase" id="RU003476"/>
    </source>
</evidence>
<dbReference type="PRINTS" id="PR00502">
    <property type="entry name" value="NUDIXFAMILY"/>
</dbReference>
<name>A0ABN3JNJ3_9ACTN</name>
<dbReference type="Gene3D" id="3.90.79.10">
    <property type="entry name" value="Nucleoside Triphosphate Pyrophosphohydrolase"/>
    <property type="match status" value="1"/>
</dbReference>
<comment type="caution">
    <text evidence="7">The sequence shown here is derived from an EMBL/GenBank/DDBJ whole genome shotgun (WGS) entry which is preliminary data.</text>
</comment>
<dbReference type="GO" id="GO:0016787">
    <property type="term" value="F:hydrolase activity"/>
    <property type="evidence" value="ECO:0007669"/>
    <property type="project" value="UniProtKB-KW"/>
</dbReference>
<dbReference type="Proteomes" id="UP001501231">
    <property type="component" value="Unassembled WGS sequence"/>
</dbReference>
<dbReference type="SUPFAM" id="SSF55811">
    <property type="entry name" value="Nudix"/>
    <property type="match status" value="1"/>
</dbReference>
<gene>
    <name evidence="7" type="ORF">GCM10010191_54530</name>
</gene>
<organism evidence="7 8">
    <name type="scientific">Actinomadura vinacea</name>
    <dbReference type="NCBI Taxonomy" id="115336"/>
    <lineage>
        <taxon>Bacteria</taxon>
        <taxon>Bacillati</taxon>
        <taxon>Actinomycetota</taxon>
        <taxon>Actinomycetes</taxon>
        <taxon>Streptosporangiales</taxon>
        <taxon>Thermomonosporaceae</taxon>
        <taxon>Actinomadura</taxon>
    </lineage>
</organism>
<dbReference type="PROSITE" id="PS00893">
    <property type="entry name" value="NUDIX_BOX"/>
    <property type="match status" value="1"/>
</dbReference>
<dbReference type="Pfam" id="PF00293">
    <property type="entry name" value="NUDIX"/>
    <property type="match status" value="1"/>
</dbReference>
<dbReference type="InterPro" id="IPR020084">
    <property type="entry name" value="NUDIX_hydrolase_CS"/>
</dbReference>
<evidence type="ECO:0000313" key="7">
    <source>
        <dbReference type="EMBL" id="GAA2433441.1"/>
    </source>
</evidence>
<dbReference type="InterPro" id="IPR000086">
    <property type="entry name" value="NUDIX_hydrolase_dom"/>
</dbReference>
<dbReference type="EMBL" id="BAAARW010000020">
    <property type="protein sequence ID" value="GAA2433441.1"/>
    <property type="molecule type" value="Genomic_DNA"/>
</dbReference>
<keyword evidence="3 5" id="KW-0378">Hydrolase</keyword>
<evidence type="ECO:0000259" key="6">
    <source>
        <dbReference type="PROSITE" id="PS51462"/>
    </source>
</evidence>
<comment type="cofactor">
    <cofactor evidence="1">
        <name>Mg(2+)</name>
        <dbReference type="ChEBI" id="CHEBI:18420"/>
    </cofactor>
</comment>
<dbReference type="CDD" id="cd18876">
    <property type="entry name" value="NUDIX_Hydrolase"/>
    <property type="match status" value="1"/>
</dbReference>
<evidence type="ECO:0000256" key="3">
    <source>
        <dbReference type="ARBA" id="ARBA00022801"/>
    </source>
</evidence>
<evidence type="ECO:0000256" key="2">
    <source>
        <dbReference type="ARBA" id="ARBA00005582"/>
    </source>
</evidence>
<keyword evidence="4" id="KW-0460">Magnesium</keyword>
<dbReference type="PROSITE" id="PS51462">
    <property type="entry name" value="NUDIX"/>
    <property type="match status" value="1"/>
</dbReference>
<dbReference type="PANTHER" id="PTHR43046">
    <property type="entry name" value="GDP-MANNOSE MANNOSYL HYDROLASE"/>
    <property type="match status" value="1"/>
</dbReference>
<feature type="domain" description="Nudix hydrolase" evidence="6">
    <location>
        <begin position="12"/>
        <end position="140"/>
    </location>
</feature>
<accession>A0ABN3JNJ3</accession>
<reference evidence="7 8" key="1">
    <citation type="journal article" date="2019" name="Int. J. Syst. Evol. Microbiol.">
        <title>The Global Catalogue of Microorganisms (GCM) 10K type strain sequencing project: providing services to taxonomists for standard genome sequencing and annotation.</title>
        <authorList>
            <consortium name="The Broad Institute Genomics Platform"/>
            <consortium name="The Broad Institute Genome Sequencing Center for Infectious Disease"/>
            <person name="Wu L."/>
            <person name="Ma J."/>
        </authorList>
    </citation>
    <scope>NUCLEOTIDE SEQUENCE [LARGE SCALE GENOMIC DNA]</scope>
    <source>
        <strain evidence="7 8">JCM 3325</strain>
    </source>
</reference>
<evidence type="ECO:0000313" key="8">
    <source>
        <dbReference type="Proteomes" id="UP001501231"/>
    </source>
</evidence>
<comment type="similarity">
    <text evidence="2 5">Belongs to the Nudix hydrolase family.</text>
</comment>
<sequence length="154" mass="17245">MPAAEWYGSLPTLYMSASVILTDEDDRLLLVKQNYRDHWAFPGGMADEGEPPHETAVREVAEELGLDVRLGDLLVMGWLPADGERPRPIVTFMWDGGVVDDPARIRLQEEELDDARFYPWEDAAELLPALTAPRIPAAREARKRGRTIYLSAGA</sequence>
<dbReference type="PANTHER" id="PTHR43046:SF12">
    <property type="entry name" value="GDP-MANNOSE MANNOSYL HYDROLASE"/>
    <property type="match status" value="1"/>
</dbReference>
<evidence type="ECO:0000256" key="4">
    <source>
        <dbReference type="ARBA" id="ARBA00022842"/>
    </source>
</evidence>
<protein>
    <submittedName>
        <fullName evidence="7">NUDIX hydrolase</fullName>
    </submittedName>
</protein>
<dbReference type="InterPro" id="IPR015797">
    <property type="entry name" value="NUDIX_hydrolase-like_dom_sf"/>
</dbReference>
<proteinExistence type="inferred from homology"/>
<evidence type="ECO:0000256" key="1">
    <source>
        <dbReference type="ARBA" id="ARBA00001946"/>
    </source>
</evidence>
<keyword evidence="8" id="KW-1185">Reference proteome</keyword>
<dbReference type="InterPro" id="IPR020476">
    <property type="entry name" value="Nudix_hydrolase"/>
</dbReference>